<dbReference type="PANTHER" id="PTHR43157">
    <property type="entry name" value="PHOSPHATIDYLINOSITOL-GLYCAN BIOSYNTHESIS CLASS F PROTEIN-RELATED"/>
    <property type="match status" value="1"/>
</dbReference>
<name>A0A9W8IG78_9FUNG</name>
<gene>
    <name evidence="3" type="ORF">IWW36_001719</name>
</gene>
<dbReference type="OrthoDB" id="191139at2759"/>
<dbReference type="GO" id="GO:0016491">
    <property type="term" value="F:oxidoreductase activity"/>
    <property type="evidence" value="ECO:0007669"/>
    <property type="project" value="UniProtKB-KW"/>
</dbReference>
<evidence type="ECO:0000256" key="2">
    <source>
        <dbReference type="RuleBase" id="RU000363"/>
    </source>
</evidence>
<dbReference type="EMBL" id="JANBUW010000026">
    <property type="protein sequence ID" value="KAJ2850675.1"/>
    <property type="molecule type" value="Genomic_DNA"/>
</dbReference>
<dbReference type="AlphaFoldDB" id="A0A9W8IG78"/>
<accession>A0A9W8IG78</accession>
<comment type="caution">
    <text evidence="3">The sequence shown here is derived from an EMBL/GenBank/DDBJ whole genome shotgun (WGS) entry which is preliminary data.</text>
</comment>
<dbReference type="InterPro" id="IPR036291">
    <property type="entry name" value="NAD(P)-bd_dom_sf"/>
</dbReference>
<dbReference type="InterPro" id="IPR002347">
    <property type="entry name" value="SDR_fam"/>
</dbReference>
<dbReference type="Pfam" id="PF00106">
    <property type="entry name" value="adh_short"/>
    <property type="match status" value="1"/>
</dbReference>
<proteinExistence type="inferred from homology"/>
<organism evidence="3 4">
    <name type="scientific">Coemansia brasiliensis</name>
    <dbReference type="NCBI Taxonomy" id="2650707"/>
    <lineage>
        <taxon>Eukaryota</taxon>
        <taxon>Fungi</taxon>
        <taxon>Fungi incertae sedis</taxon>
        <taxon>Zoopagomycota</taxon>
        <taxon>Kickxellomycotina</taxon>
        <taxon>Kickxellomycetes</taxon>
        <taxon>Kickxellales</taxon>
        <taxon>Kickxellaceae</taxon>
        <taxon>Coemansia</taxon>
    </lineage>
</organism>
<dbReference type="Gene3D" id="3.40.50.720">
    <property type="entry name" value="NAD(P)-binding Rossmann-like Domain"/>
    <property type="match status" value="1"/>
</dbReference>
<evidence type="ECO:0000313" key="4">
    <source>
        <dbReference type="Proteomes" id="UP001139887"/>
    </source>
</evidence>
<keyword evidence="1" id="KW-0560">Oxidoreductase</keyword>
<dbReference type="CDD" id="cd05327">
    <property type="entry name" value="retinol-DH_like_SDR_c_like"/>
    <property type="match status" value="1"/>
</dbReference>
<dbReference type="PRINTS" id="PR00080">
    <property type="entry name" value="SDRFAMILY"/>
</dbReference>
<protein>
    <submittedName>
        <fullName evidence="3">Uncharacterized protein</fullName>
    </submittedName>
</protein>
<evidence type="ECO:0000313" key="3">
    <source>
        <dbReference type="EMBL" id="KAJ2850675.1"/>
    </source>
</evidence>
<evidence type="ECO:0000256" key="1">
    <source>
        <dbReference type="ARBA" id="ARBA00023002"/>
    </source>
</evidence>
<dbReference type="Proteomes" id="UP001139887">
    <property type="component" value="Unassembled WGS sequence"/>
</dbReference>
<dbReference type="PANTHER" id="PTHR43157:SF31">
    <property type="entry name" value="PHOSPHATIDYLINOSITOL-GLYCAN BIOSYNTHESIS CLASS F PROTEIN"/>
    <property type="match status" value="1"/>
</dbReference>
<dbReference type="SUPFAM" id="SSF51735">
    <property type="entry name" value="NAD(P)-binding Rossmann-fold domains"/>
    <property type="match status" value="1"/>
</dbReference>
<dbReference type="PRINTS" id="PR00081">
    <property type="entry name" value="GDHRDH"/>
</dbReference>
<keyword evidence="4" id="KW-1185">Reference proteome</keyword>
<sequence>MTLAALINWLQTAVAKRTLRLPPVMQYCGFPIIWAGDFIFGMLNKIDVSLPSSRSRIDRIIRDAQQQASCNQVPNEQKLAIVTGANSGIGYETAKALGRAGYRTILACRNPQLGAEAIQKLERQTGLLDRFEFKQLDLASFSSIDEFVKDILSRGSSIDILVNNAGVMACPLSKTTENIEMQFGTNHVGHFILTMGLLEQLKKAQDGARILIVSSIASFLQSEIDYTRIEQDARYHHWRNYGISKLANLLFTTALARKLQGSGITVNALHPGTVFTPLHRHVSSSSLGIMAQRVVLDDVFTGALTSIYLALSPEVQGQSGLFYARGVLRDMHPNAMDQEAQDKLWEYTENLIAKRRGKME</sequence>
<comment type="similarity">
    <text evidence="2">Belongs to the short-chain dehydrogenases/reductases (SDR) family.</text>
</comment>
<reference evidence="3" key="1">
    <citation type="submission" date="2022-07" db="EMBL/GenBank/DDBJ databases">
        <title>Phylogenomic reconstructions and comparative analyses of Kickxellomycotina fungi.</title>
        <authorList>
            <person name="Reynolds N.K."/>
            <person name="Stajich J.E."/>
            <person name="Barry K."/>
            <person name="Grigoriev I.V."/>
            <person name="Crous P."/>
            <person name="Smith M.E."/>
        </authorList>
    </citation>
    <scope>NUCLEOTIDE SEQUENCE</scope>
    <source>
        <strain evidence="3">NRRL 1566</strain>
    </source>
</reference>